<sequence length="104" mass="10624">MLGLIIGAVALIPVGFGGGCGVKGWKDGAEVALAVCAKEKVESRNAILVAANANCATDIEGVRKGVSVVVFQVEEWERAASAAMKAADVQVARHALDTGQFGTI</sequence>
<gene>
    <name evidence="1" type="ORF">SAMN05216402_1758</name>
</gene>
<evidence type="ECO:0000313" key="2">
    <source>
        <dbReference type="Proteomes" id="UP000183471"/>
    </source>
</evidence>
<comment type="caution">
    <text evidence="1">The sequence shown here is derived from an EMBL/GenBank/DDBJ whole genome shotgun (WGS) entry which is preliminary data.</text>
</comment>
<keyword evidence="2" id="KW-1185">Reference proteome</keyword>
<reference evidence="1 2" key="1">
    <citation type="submission" date="2016-10" db="EMBL/GenBank/DDBJ databases">
        <authorList>
            <person name="Varghese N."/>
            <person name="Submissions S."/>
        </authorList>
    </citation>
    <scope>NUCLEOTIDE SEQUENCE [LARGE SCALE GENOMIC DNA]</scope>
    <source>
        <strain evidence="1 2">Nl1</strain>
    </source>
</reference>
<name>A0ABY0TE61_9PROT</name>
<dbReference type="EMBL" id="FNKY01000001">
    <property type="protein sequence ID" value="SDQ66458.1"/>
    <property type="molecule type" value="Genomic_DNA"/>
</dbReference>
<organism evidence="1 2">
    <name type="scientific">Nitrosospira multiformis</name>
    <dbReference type="NCBI Taxonomy" id="1231"/>
    <lineage>
        <taxon>Bacteria</taxon>
        <taxon>Pseudomonadati</taxon>
        <taxon>Pseudomonadota</taxon>
        <taxon>Betaproteobacteria</taxon>
        <taxon>Nitrosomonadales</taxon>
        <taxon>Nitrosomonadaceae</taxon>
        <taxon>Nitrosospira</taxon>
    </lineage>
</organism>
<dbReference type="RefSeq" id="WP_074631963.1">
    <property type="nucleotide sequence ID" value="NZ_FNKY01000001.1"/>
</dbReference>
<evidence type="ECO:0000313" key="1">
    <source>
        <dbReference type="EMBL" id="SDQ66458.1"/>
    </source>
</evidence>
<accession>A0ABY0TE61</accession>
<proteinExistence type="predicted"/>
<dbReference type="Proteomes" id="UP000183471">
    <property type="component" value="Unassembled WGS sequence"/>
</dbReference>
<protein>
    <submittedName>
        <fullName evidence="1">Uncharacterized protein</fullName>
    </submittedName>
</protein>